<gene>
    <name evidence="2" type="ORF">Adu01nite_91440</name>
</gene>
<accession>A0ABQ3ZD84</accession>
<feature type="region of interest" description="Disordered" evidence="1">
    <location>
        <begin position="1"/>
        <end position="24"/>
    </location>
</feature>
<evidence type="ECO:0000313" key="3">
    <source>
        <dbReference type="Proteomes" id="UP000637628"/>
    </source>
</evidence>
<keyword evidence="3" id="KW-1185">Reference proteome</keyword>
<organism evidence="2 3">
    <name type="scientific">Paractinoplanes durhamensis</name>
    <dbReference type="NCBI Taxonomy" id="113563"/>
    <lineage>
        <taxon>Bacteria</taxon>
        <taxon>Bacillati</taxon>
        <taxon>Actinomycetota</taxon>
        <taxon>Actinomycetes</taxon>
        <taxon>Micromonosporales</taxon>
        <taxon>Micromonosporaceae</taxon>
        <taxon>Paractinoplanes</taxon>
    </lineage>
</organism>
<dbReference type="Proteomes" id="UP000637628">
    <property type="component" value="Unassembled WGS sequence"/>
</dbReference>
<sequence>MRETKGRDMPDDDAASGANPPPAGRDLAAVVTALAATAHAVRHPSAAVPAVSTAALLETLVLLRWAQTEPAGLEPVLIAAARTAGVSWQALAPVLGVASRQAAERRYLRGTVGPTPHSGATRDDHVQAVRDQRAADRAVAAWANDNTAFPVHGNDAFSVARRSISPTSARTPRLRS</sequence>
<evidence type="ECO:0000256" key="1">
    <source>
        <dbReference type="SAM" id="MobiDB-lite"/>
    </source>
</evidence>
<name>A0ABQ3ZD84_9ACTN</name>
<comment type="caution">
    <text evidence="2">The sequence shown here is derived from an EMBL/GenBank/DDBJ whole genome shotgun (WGS) entry which is preliminary data.</text>
</comment>
<reference evidence="2 3" key="1">
    <citation type="submission" date="2021-01" db="EMBL/GenBank/DDBJ databases">
        <title>Whole genome shotgun sequence of Actinoplanes durhamensis NBRC 14914.</title>
        <authorList>
            <person name="Komaki H."/>
            <person name="Tamura T."/>
        </authorList>
    </citation>
    <scope>NUCLEOTIDE SEQUENCE [LARGE SCALE GENOMIC DNA]</scope>
    <source>
        <strain evidence="2 3">NBRC 14914</strain>
    </source>
</reference>
<proteinExistence type="predicted"/>
<evidence type="ECO:0000313" key="2">
    <source>
        <dbReference type="EMBL" id="GIE07794.1"/>
    </source>
</evidence>
<protein>
    <submittedName>
        <fullName evidence="2">Uncharacterized protein</fullName>
    </submittedName>
</protein>
<dbReference type="EMBL" id="BOML01000089">
    <property type="protein sequence ID" value="GIE07794.1"/>
    <property type="molecule type" value="Genomic_DNA"/>
</dbReference>